<dbReference type="AlphaFoldDB" id="A0A424YGL8"/>
<proteinExistence type="predicted"/>
<gene>
    <name evidence="2" type="ORF">D5R97_03070</name>
</gene>
<comment type="caution">
    <text evidence="2">The sequence shown here is derived from an EMBL/GenBank/DDBJ whole genome shotgun (WGS) entry which is preliminary data.</text>
</comment>
<dbReference type="Gene3D" id="3.30.420.130">
    <property type="entry name" value="Dinitrogenase iron-molybdenum cofactor biosynthesis domain"/>
    <property type="match status" value="1"/>
</dbReference>
<accession>A0A424YGL8</accession>
<protein>
    <submittedName>
        <fullName evidence="2">Dinitrogenase iron-molybdenum cofactor biosynthesis protein</fullName>
    </submittedName>
</protein>
<evidence type="ECO:0000259" key="1">
    <source>
        <dbReference type="Pfam" id="PF02579"/>
    </source>
</evidence>
<dbReference type="InterPro" id="IPR003731">
    <property type="entry name" value="Di-Nase_FeMo-co_biosynth"/>
</dbReference>
<feature type="domain" description="Dinitrogenase iron-molybdenum cofactor biosynthesis" evidence="1">
    <location>
        <begin position="24"/>
        <end position="111"/>
    </location>
</feature>
<dbReference type="InterPro" id="IPR036105">
    <property type="entry name" value="DiNase_FeMo-co_biosyn_sf"/>
</dbReference>
<evidence type="ECO:0000313" key="3">
    <source>
        <dbReference type="Proteomes" id="UP000285138"/>
    </source>
</evidence>
<dbReference type="PANTHER" id="PTHR42983">
    <property type="entry name" value="DINITROGENASE IRON-MOLYBDENUM COFACTOR PROTEIN-RELATED"/>
    <property type="match status" value="1"/>
</dbReference>
<organism evidence="2 3">
    <name type="scientific">Candidatus Syntrophonatronum acetioxidans</name>
    <dbReference type="NCBI Taxonomy" id="1795816"/>
    <lineage>
        <taxon>Bacteria</taxon>
        <taxon>Bacillati</taxon>
        <taxon>Bacillota</taxon>
        <taxon>Clostridia</taxon>
        <taxon>Eubacteriales</taxon>
        <taxon>Syntrophomonadaceae</taxon>
        <taxon>Candidatus Syntrophonatronum</taxon>
    </lineage>
</organism>
<reference evidence="2 3" key="1">
    <citation type="submission" date="2018-08" db="EMBL/GenBank/DDBJ databases">
        <title>The metabolism and importance of syntrophic acetate oxidation coupled to methane or sulfide production in haloalkaline environments.</title>
        <authorList>
            <person name="Timmers P.H.A."/>
            <person name="Vavourakis C.D."/>
            <person name="Sorokin D.Y."/>
            <person name="Sinninghe Damste J.S."/>
            <person name="Muyzer G."/>
            <person name="Stams A.J.M."/>
            <person name="Plugge C.M."/>
        </authorList>
    </citation>
    <scope>NUCLEOTIDE SEQUENCE [LARGE SCALE GENOMIC DNA]</scope>
    <source>
        <strain evidence="2">MSAO_Bac1</strain>
    </source>
</reference>
<dbReference type="SUPFAM" id="SSF53146">
    <property type="entry name" value="Nitrogenase accessory factor-like"/>
    <property type="match status" value="1"/>
</dbReference>
<evidence type="ECO:0000313" key="2">
    <source>
        <dbReference type="EMBL" id="RQD77141.1"/>
    </source>
</evidence>
<name>A0A424YGL8_9FIRM</name>
<dbReference type="EMBL" id="QZAA01000083">
    <property type="protein sequence ID" value="RQD77141.1"/>
    <property type="molecule type" value="Genomic_DNA"/>
</dbReference>
<dbReference type="PANTHER" id="PTHR42983:SF1">
    <property type="entry name" value="IRON-MOLYBDENUM PROTEIN"/>
    <property type="match status" value="1"/>
</dbReference>
<dbReference type="Pfam" id="PF02579">
    <property type="entry name" value="Nitro_FeMo-Co"/>
    <property type="match status" value="1"/>
</dbReference>
<dbReference type="Proteomes" id="UP000285138">
    <property type="component" value="Unassembled WGS sequence"/>
</dbReference>
<sequence>MIKKEEVKKVSLIAVTSSGSQRDSKFEIRFGRSPYFILLEEGSDKLEGVPNPGVEAEGGAGVKAVQFLMDKGVKKLITGKVGPHAKSALQEGDIEVYEGSGDRVGEVIDKYNLGRLERLF</sequence>